<keyword evidence="9" id="KW-1185">Reference proteome</keyword>
<name>A0A835WU12_9CHLO</name>
<feature type="transmembrane region" description="Helical" evidence="6">
    <location>
        <begin position="4836"/>
        <end position="4859"/>
    </location>
</feature>
<keyword evidence="3 6" id="KW-1133">Transmembrane helix</keyword>
<comment type="caution">
    <text evidence="8">The sequence shown here is derived from an EMBL/GenBank/DDBJ whole genome shotgun (WGS) entry which is preliminary data.</text>
</comment>
<evidence type="ECO:0000256" key="5">
    <source>
        <dbReference type="SAM" id="MobiDB-lite"/>
    </source>
</evidence>
<feature type="compositionally biased region" description="Polar residues" evidence="5">
    <location>
        <begin position="6368"/>
        <end position="6377"/>
    </location>
</feature>
<gene>
    <name evidence="8" type="ORF">HYH02_002759</name>
</gene>
<sequence length="6377" mass="663399">MALLQTHNYAFNHTAKGGYSFAQLFTALGLEVPLWTGFTGGWRRRLSTVACPRSVPLTVFVSSTAGCMNNDCSRYSLPSVTDNNNATYLATTATSAAVEVVLGFGSWQRDIVQAVLVAAPGTGQAAWLQNVSIILQSGIGGDVASCGAGVSAAAPLDRIVLHCQRITGPVDRVAVRRPASAVFVPLAFAGLVLYADDCPGVMSGQLAAAATSVTWLPTASKFSNGYQAGVASSFGLVYAADNTCGLRSATSELGPSGASGPTLTVKLAQTFSGVLVVTSQHKTLQQNHDVWVSRTTAYTQGLRCSVGPAAAAGATRVVYCPAMRGVAYLTIVRAPQTVTGAAYLDFCEITLTGHQVLDTGIPHVPDVAHFDASYGLVKHPSTGKLAAWRDVDSAARPRNILNFTAGCTEWTSAPGSATYGINFNGTCMGRNYNDLPGTWNRNLTGQFTIVWIARFGVDPNNPNALAQYVMSLSRSPASTDTGLFWATNELGITDSTTAGNGGDTYTTIGHMPNGSWTFEAITRHWNGENVVYFHKSETTEGFSVDISNGANAIGPDNLVLGADYATNTKYLTNGQVGVLLIYNRMLVPTQLYDLINYYRPRFGLSGPPDTPRLRGMAAQYGYWGDPPMFQQPGLYFGLHGNTSTTYRMSADLASTFEDCLVSGPVPPTVAGWKWSGGSVGSPTMHDATLMPPLTATGVTTTISSFHLVEEHVNNITRYYPSVLLFTGVTNSKPMIFVQLAAPWPLDRALVLQRSDDGVDVYDVDYVPAAAAYQRTWFVLRGWNTPGRNVTSMTPVSQQPCESAPLSILSYGDSSGCYQANCATWGAGTNLTAKLTDNNPSTGVLTASVNSTITMVFTLQTLQPTSVALRVIVTPMAPPSSPTDQTWFQGIQVTLLDSTSAITSVCSSAASIEYMGQDRIMLVCEPAALTVYSVRFQRAPGANGIPITGGIGIAELSIMADTCPEIPTAQIGNTNIPVTWTPDNAVMYPGCGAFTDSDCFMYGPQQAQDSDMSSTVALTSQANETGPYIQFALDSAVSGAFKVSLAISDQYLRPLHLSIWISTDPEFQRSGKKCAYGVSGTGVNAAAVSYSCPTMKKVAYVTVHHELRPYSGSAASLAIAEISFTYRKWLPAAPPPPPPPPAGPCTSVVTLSPSYYSPVGCYAGNCTAWGFANLVDGQLSTTFRTAPVVDSVLSVVFYFMAMTTNIAEVQFNMPLENVEDAQNITIEVVFLDATRTLCASHAGGYRAGEWVTVSCMPRAGMAVGIQITRNNATGSLAFAELKVVRDNCPAIAPTSLSAAGVIMPWNASAAVMYPGIWDNSPGYSATAANDGDYVNTLAHTTSGPQTGPGAYIQVPFRSPGGASPVSGAFRVLLYRRDCCVNQLAHYTIWLSGGAASDFDVTGRKCASAPEPAMPNMYMGIFAVTLNEIIIEGFLTPAAASPPPPPLSPPPFAVVLAPPNAYTPPPPPLVSSCITQVPIASIDGAPFVCYLGNCNTYGLTSAQDGNPLTALRIGGSVGVEPSVDLVLANPTKRITEIKLKAPAYGAEELMAIRVDLVAANGSQVTCATHASAYLPSADIMVACPFTPLSITRVRLRRRMTDAPNYKSGYLLGVAEIAVLADACPAISELRFTDPNYYPVRWSSAGAVLWPGVYQGDPAKWGPQNANDDVTSVYAAPWDYQLAHTDGTGPTSGPGEYLQVPLEAPATGVVRVTLWHRTQSPLHATYLEVWVSSAAAHRSTGRLCAAGVHLAERPTNFTGPFTFNCPPFENAAYVTIQRNNPPVFSSERVVELTEVDLEVMYADASPPTTQQQLVTVPVGYSTSSVFVGPTQSTAAACPSVGVVQAVWLAAGGSGSWISYLGIVLCGDGTSVGPTAKQLAYLSLGPPSGGLNVTCPGGFDAIRGEESAPGQPLMPVTALALRCSSTGSWSSPVGTGDAGVVRNATVSACPSGAVIYGFNMTGNTTALGAIQPLCVIKPGAKDWDPVKRCPQTAGYTLVPGWYPAGPTTLYTITKLPPWVDVDIAATACTADPSCTSIGYSVDSYGNATYYTYNSTDPAEFAAAMGNTLYTGVDGCSGTLAPSTWAGGPSQWYCATGIRTDAPVLSTTSAGPNDCAAYCDNDPNCESWTMDASGTTCTAREYGFGATAWADDSSTGVTCVVADDPWLCPAYGWRLRGALLNSSIHANPETCKASCAFATPDCTHFTYSTSTLLCELYGASLMAGGVGSNGPITANMPDRVCAATPQHPKFGLPAGNSRAAHSSMCWPGVRLVGTGVSPIGSAPAPAPPAVPGPAPAPAPVTTTSAECARRCMADSTCVHWSLRMGGGCDLYDAGAVVAGQAAGGYGPDAGVAQSCLANVQGTFHCAPARQGVRFELDATYNNVTTRTGCAQLCKSSRYCVGFVYYLVPSGASPCHLMARVFAGAADVTSVHQQVPQLHFQACLRTHSMRQVYSNVGDEPQACATAPGYTFYPAPSGVASYSVIAATVLSNTTGWLSECDTNPSCVGVQVAAGVATLMGGSTVFQGLAVQPGLPGVNGSCEGFYARSPRGIKPFMCVPGLYLPAASMTSSSTVASARECEALCRSYTTGGCDVFRYTETGPGSVSCEIMSGLFTSSNLTSYVAGISSTAATTCVPATDPWYCLPYGFGITGEVLAGYPTASGTGEACAYACQTTPTCSAYLHSPDSLTGGSCTLLRSAFNGPNGTAALLADGRARACVKTPQFSHPTGSVPFWSHMCYTGVDLGGTVVSTLSNVDGHTCAKWCAAYGSGCSHWQLSSKGLCEARTGPMWTNASGMVAYGPRDGIAAACLRATGTFMCLRDGASVAHTVLNSSTGVPSNSACANLCLAIAECEVMAYDLNTTCVLGSRAFLGPSGTNGFEWANSTLTTTFCLRTPYLGGWLFGSSLTPSPPPSPVPPSPALPPPEPPSPIGVIVSGGSAGTAGIIVNTILSGVSSPPPPSAAGVLVPDTTAPVISLFGLEEVVVEVYGTYSEGGALAVDDRDGLLTVDIQGTVNTSVLSLGLPTQILYLAADRAGNIGVITRSVYVVDTCATKDEFRCPVTKECSVFKQCLFIPDPQAINKTVAINGQSPSAKPIDTAPPNITFVGAELLELYDVQTAAGNLTVAVEVVFAGNSFIDKGVLAFDYLSVNAAEGMASQVALNLTDRVAATISAPASSAADTDAAGVSTTIFTDIPTGNSTSEGSPYSIQYDVMDDAGNKATALKLLFILCEPPDFVCPDNTTFEGTCSQGGLCQFNTSKITTNDTGLPRSNETAVAIVSGPPDPDNLIDALLVPVFVINGAGSVSIAQYLPYVPCRAGVISKNCDPGAKGSLRSLGDLNHRIFACADKVPKPLPYSVVGLQYCGIDTTTPGTYTVTYHLSWPSVGTLVIKRQLLVVERCVGETLCPDGFCSVELSCARNVSTAISSFIVATGDANGLMPNSTSLSTNNPPALFLKNGDVVNTTVVVPRGTPYMVCAADQVPTPDRPCEPLGTALDVEDGNITAMITLCPPDDCAGTQCRDHRADRKQPSECGIDTVNATVGSSFRMKLVVFDSKGANATAERLVTVVKPCEVLESYCRITRAGMPVYVCSNVTCETLEPLNDEITRSGGGLSAVPPRLFLLPGLLTNNLTLAERDQSLFLTYGTAAPVSLAPCVSFADTGCAAVANDTTDGDLTRDITVTVAARCPSGVTCVACSVAALTTGTCLPGRYLVRYRVKDTDGNSATVQLSVAVEQLTVTLLDFSLYPGGSALASISLTAATNYANTMTSNTAARARVLAPIFTAFGIQSGAIRAIVVEAQPALEARYFENTTQIYYVVRMVLRVTTGSSDFTSATSTLDTSSSSSSDQSAAADNSTSTARRRALPAFASDAARAVLGPLTASGQSAGILLGTAAQSPRRGVKAATSSSPDEQRWQERFSSLHGALDSLDVLLGVEEYAEDRQQVAQEAGRAWADAGLAAVAPERGIRRRYTLAGAGPVATSPSASWRLPAGARLAAAAPRRTHGNGLGAPAAEGGTGSDARGLLASRRRLQVVVNGGCGGPALAAPPNSSFSSLGLADVRAINSSCATPQSGDMDVALTVLAGAMADLERLSAGMLEDEASMDTTLMALDPKFTDVDAAYQTTYTDFTVAAGAAYGSMLGRAQALLVALDRSAATQSATTSAVTTLLSLMQALLNEMQQITARAELTTKVVLDGLAEDGTLTDEELANYTSCLFLRGKEASFSFRTAGGGRGGTAAAATNASTGGTAGGGARRRNLLGPELLYSPEGAPAGAAASPAAMRADGTAGKRRASAGAAAAAAKPDNSWVPGWVQAMLRSPAAWFSRAGSSADADSAWDAQQAQQRRSLLALANGGDGMDSFFGYDLPDGSAYDYSLWDVRNADRARWIGHNNRVLVGLLMHQVRRSSAELERAKGSDGYICRDSSFSNLIVGCNNTTANSSTSAASSNSTSASARVKDLGGIGNDPVFSRHSALYQASLDPADYYNTSQGSPELNPGGLPYGFFHQPAGRLAPGYPLVLDTHLSAKRAEQAITYIRDGGYLAETLTKTLRVQLVSYNADAQVFGYLRLDLSWLDSGLIGGATRLLALPAVSYGAAVQSAQVQKFLPDFFLILLCCGYLLVTAYDVFVQLHRQAQMRKLRALLRKGKNKGGLEAIHEADDDNDDDDHMLGIGDNQRKVLHKQDGTKVVVKLYKPRMSVGWVVFEAAVCVLMFTSLGFLFAYTAKLADKNAFPSRFELYDADGYAPARYFLPLRRENVTVTQSANTTTGANFTTTPTPGSANRWQLPEDKQMAFASDFYDRVDDMYDLLLIYTFLQGFVLAMIVIRWLHYLSFQPRLSAISGTLALAASDIIHFFIVIVICAVMFGAAGCIVFGPDEDRLSDYGDALHLILSYVLLREDGGVFKALLDKVKQRDEGTIPTEVVAGLLYALGPLFFVFIMSNFIMAFLAWPYGLLRVAVRDAPGVPQDVRSMLGMLWQCVRYRAPSNRHMEKWFKRQVVPEVRDRGLMYRLRETMANAYQSIAAGGKAAAVAAVMPMDSAAVQPAAGPPLPRPPVATAATRRKSLVKMAPGAPVLNADALAAALLSVSRTNFEVEHSPHHAATNGHMGTTKLDPLLDSDEEDHSGSTPPSADGAAAATTSTGRLGSAPMLASPRTPGHESVDDGSARPPSQDASGRSTPLPKLSMSGASSRLRGGKSSRVSAPGQATEPSALVHTVMANLLARYGHEKVIAADAPPPAAPRSKDSLGAGGNGGDSTEVSEFGEARRRITVDGSLGSVTDAGRVRGPGAAGGPSEWAQLAPGAMVRRSITGQAEGAGVSGVGSPALAGTDGSAGSQLSVAAPGSRLASPPPAADADDAGGSASASPRVGALAARPPRLQAMGVSSRLGRRTSQSSFKAMAGGEEGGYSASGSAQSPVMTSGSGQAALTSPRGEQSPAAATSAFGAKQGRMSLSGPSPLGAGPTMTGGAVRRSMDLPDAPAASKAREFEAGVSALPKLPPIGAAMFGNLAPMTAAGERGRRRAGDLDSPGSSAPQPGPGTPGGAPYAHLDQLNEHRGEDWTGPAPAPGRDLGQAKAWLTFKHAVKRRDGRPDGDEDAGGGGGGDDEGLGGLAPRVGSVMVEGQVKVLDPAAAAAAEAEERAAAERGVVQGLRAPMRRASAVLLPEPDMQALAPILSVDPASQLPALPSTQVVQAQPDVLLLDHDTQLPAGAAPLAGPAPGGASPTGAAKARRAGLKQAKAWGSVKRSAAREAAQAMSGVLDKVRASGSGQVQQQQQQQQPGAGAPAAAPPEPQEPQPWFSRPAGLNTLAPNAQRRLSVAAGGPEQELLLVDSDGADTDGSGRGGFGARNLRARGAGGAGPVAEAMEARAVPSGADSEQAEDPAALPAPGPPGASRRPQGVKFAVDSLPTSDSEDEAAGPFAARGRSAALVAVATGHGGGRGAKSGGLASMVFSMLEHLEALLAQLRAAIAELKLMSEVLAAMLAHMAGVGPDSAHEAREAAREAARKAARELLLAYKRDALLTAPLPELETKRLPPLPLALPATGPALFGTSKAPLPPLRTNPMFRQRSIRRTGSARRGALPPMPMPGVLYSIQSLARNDGAMLATAQSSGGAALEILQHLEEQLETRLGMPLAQRKSLRRVADEVAAELVRAERAESRAHVLQQVASLRHGSAGHSGYNTSGYGASGYGASGYGGAAALAAAAAAADSAHGAAHNTQQQQQLLHAHQHQHQHRGDGGRSVQAAGSHVSGTHRRGWGARRRAMAAAEEKWLEELPAEEQLAALMGRTGSYAPGKRKSRLLLGGGDSRAASRVMERDFTPAALIGGGREASVGGAGADAMEAGTPLARADLSKAGNGEGQGGLGSLLGSPAAGSPARMRLPPLKTRAGQTQSDLPL</sequence>
<feature type="domain" description="Apple" evidence="7">
    <location>
        <begin position="2534"/>
        <end position="2627"/>
    </location>
</feature>
<feature type="region of interest" description="Disordered" evidence="5">
    <location>
        <begin position="4221"/>
        <end position="4241"/>
    </location>
</feature>
<evidence type="ECO:0000256" key="2">
    <source>
        <dbReference type="ARBA" id="ARBA00022692"/>
    </source>
</evidence>
<organism evidence="8 9">
    <name type="scientific">Chlamydomonas schloesseri</name>
    <dbReference type="NCBI Taxonomy" id="2026947"/>
    <lineage>
        <taxon>Eukaryota</taxon>
        <taxon>Viridiplantae</taxon>
        <taxon>Chlorophyta</taxon>
        <taxon>core chlorophytes</taxon>
        <taxon>Chlorophyceae</taxon>
        <taxon>CS clade</taxon>
        <taxon>Chlamydomonadales</taxon>
        <taxon>Chlamydomonadaceae</taxon>
        <taxon>Chlamydomonas</taxon>
    </lineage>
</organism>
<feature type="region of interest" description="Disordered" evidence="5">
    <location>
        <begin position="6193"/>
        <end position="6242"/>
    </location>
</feature>
<dbReference type="Gene3D" id="2.60.40.10">
    <property type="entry name" value="Immunoglobulins"/>
    <property type="match status" value="1"/>
</dbReference>
<dbReference type="GO" id="GO:0016020">
    <property type="term" value="C:membrane"/>
    <property type="evidence" value="ECO:0007669"/>
    <property type="project" value="UniProtKB-SubCell"/>
</dbReference>
<feature type="compositionally biased region" description="Low complexity" evidence="5">
    <location>
        <begin position="5754"/>
        <end position="5768"/>
    </location>
</feature>
<feature type="region of interest" description="Disordered" evidence="5">
    <location>
        <begin position="5217"/>
        <end position="5243"/>
    </location>
</feature>
<feature type="region of interest" description="Disordered" evidence="5">
    <location>
        <begin position="5298"/>
        <end position="5464"/>
    </location>
</feature>
<feature type="compositionally biased region" description="Polar residues" evidence="5">
    <location>
        <begin position="5397"/>
        <end position="5410"/>
    </location>
</feature>
<dbReference type="Gene3D" id="2.60.120.260">
    <property type="entry name" value="Galactose-binding domain-like"/>
    <property type="match status" value="1"/>
</dbReference>
<feature type="region of interest" description="Disordered" evidence="5">
    <location>
        <begin position="6330"/>
        <end position="6377"/>
    </location>
</feature>
<feature type="compositionally biased region" description="Gly residues" evidence="5">
    <location>
        <begin position="6337"/>
        <end position="6346"/>
    </location>
</feature>
<dbReference type="Pfam" id="PF08016">
    <property type="entry name" value="PKD_channel"/>
    <property type="match status" value="1"/>
</dbReference>
<feature type="compositionally biased region" description="Low complexity" evidence="5">
    <location>
        <begin position="5692"/>
        <end position="5710"/>
    </location>
</feature>
<feature type="compositionally biased region" description="Basic and acidic residues" evidence="5">
    <location>
        <begin position="5140"/>
        <end position="5149"/>
    </location>
</feature>
<feature type="transmembrane region" description="Helical" evidence="6">
    <location>
        <begin position="4794"/>
        <end position="4815"/>
    </location>
</feature>
<dbReference type="PANTHER" id="PTHR23202:SF119">
    <property type="entry name" value="TWENTY-FOUR, ISOFORM B"/>
    <property type="match status" value="1"/>
</dbReference>
<feature type="transmembrane region" description="Helical" evidence="6">
    <location>
        <begin position="4595"/>
        <end position="4616"/>
    </location>
</feature>
<dbReference type="PANTHER" id="PTHR23202">
    <property type="entry name" value="WASP INTERACTING PROTEIN-RELATED"/>
    <property type="match status" value="1"/>
</dbReference>
<feature type="region of interest" description="Disordered" evidence="5">
    <location>
        <begin position="5692"/>
        <end position="5726"/>
    </location>
</feature>
<dbReference type="InterPro" id="IPR013783">
    <property type="entry name" value="Ig-like_fold"/>
</dbReference>
<proteinExistence type="predicted"/>
<feature type="region of interest" description="Disordered" evidence="5">
    <location>
        <begin position="5079"/>
        <end position="5191"/>
    </location>
</feature>
<feature type="transmembrane region" description="Helical" evidence="6">
    <location>
        <begin position="4686"/>
        <end position="4709"/>
    </location>
</feature>
<feature type="compositionally biased region" description="Basic residues" evidence="5">
    <location>
        <begin position="6232"/>
        <end position="6242"/>
    </location>
</feature>
<reference evidence="8" key="1">
    <citation type="journal article" date="2020" name="bioRxiv">
        <title>Comparative genomics of Chlamydomonas.</title>
        <authorList>
            <person name="Craig R.J."/>
            <person name="Hasan A.R."/>
            <person name="Ness R.W."/>
            <person name="Keightley P.D."/>
        </authorList>
    </citation>
    <scope>NUCLEOTIDE SEQUENCE</scope>
    <source>
        <strain evidence="8">CCAP 11/173</strain>
    </source>
</reference>
<dbReference type="EMBL" id="JAEHOD010000005">
    <property type="protein sequence ID" value="KAG2452520.1"/>
    <property type="molecule type" value="Genomic_DNA"/>
</dbReference>
<evidence type="ECO:0000256" key="3">
    <source>
        <dbReference type="ARBA" id="ARBA00022989"/>
    </source>
</evidence>
<feature type="transmembrane region" description="Helical" evidence="6">
    <location>
        <begin position="4871"/>
        <end position="4892"/>
    </location>
</feature>
<comment type="subcellular location">
    <subcellularLocation>
        <location evidence="1">Membrane</location>
        <topology evidence="1">Multi-pass membrane protein</topology>
    </subcellularLocation>
</comment>
<feature type="region of interest" description="Disordered" evidence="5">
    <location>
        <begin position="3822"/>
        <end position="3847"/>
    </location>
</feature>
<evidence type="ECO:0000259" key="7">
    <source>
        <dbReference type="PROSITE" id="PS50948"/>
    </source>
</evidence>
<feature type="domain" description="Apple" evidence="7">
    <location>
        <begin position="2163"/>
        <end position="2236"/>
    </location>
</feature>
<dbReference type="InterPro" id="IPR003609">
    <property type="entry name" value="Pan_app"/>
</dbReference>
<feature type="transmembrane region" description="Helical" evidence="6">
    <location>
        <begin position="4912"/>
        <end position="4934"/>
    </location>
</feature>
<keyword evidence="2 6" id="KW-0812">Transmembrane</keyword>
<feature type="compositionally biased region" description="Low complexity" evidence="5">
    <location>
        <begin position="5109"/>
        <end position="5131"/>
    </location>
</feature>
<feature type="region of interest" description="Disordered" evidence="5">
    <location>
        <begin position="5564"/>
        <end position="5595"/>
    </location>
</feature>
<dbReference type="OrthoDB" id="536369at2759"/>
<feature type="region of interest" description="Disordered" evidence="5">
    <location>
        <begin position="5498"/>
        <end position="5530"/>
    </location>
</feature>
<feature type="compositionally biased region" description="Low complexity" evidence="5">
    <location>
        <begin position="4224"/>
        <end position="4234"/>
    </location>
</feature>
<protein>
    <recommendedName>
        <fullName evidence="7">Apple domain-containing protein</fullName>
    </recommendedName>
</protein>
<accession>A0A835WU12</accession>
<dbReference type="InterPro" id="IPR013122">
    <property type="entry name" value="PKD1_2_channel"/>
</dbReference>
<feature type="compositionally biased region" description="Low complexity" evidence="5">
    <location>
        <begin position="6193"/>
        <end position="6207"/>
    </location>
</feature>
<evidence type="ECO:0000256" key="6">
    <source>
        <dbReference type="SAM" id="Phobius"/>
    </source>
</evidence>
<feature type="region of interest" description="Disordered" evidence="5">
    <location>
        <begin position="2901"/>
        <end position="2921"/>
    </location>
</feature>
<evidence type="ECO:0000313" key="9">
    <source>
        <dbReference type="Proteomes" id="UP000613740"/>
    </source>
</evidence>
<evidence type="ECO:0000256" key="1">
    <source>
        <dbReference type="ARBA" id="ARBA00004141"/>
    </source>
</evidence>
<feature type="region of interest" description="Disordered" evidence="5">
    <location>
        <begin position="5746"/>
        <end position="5880"/>
    </location>
</feature>
<evidence type="ECO:0000256" key="4">
    <source>
        <dbReference type="ARBA" id="ARBA00023136"/>
    </source>
</evidence>
<evidence type="ECO:0000313" key="8">
    <source>
        <dbReference type="EMBL" id="KAG2452520.1"/>
    </source>
</evidence>
<dbReference type="PROSITE" id="PS50948">
    <property type="entry name" value="PAN"/>
    <property type="match status" value="2"/>
</dbReference>
<dbReference type="Pfam" id="PF14295">
    <property type="entry name" value="PAN_4"/>
    <property type="match status" value="5"/>
</dbReference>
<feature type="compositionally biased region" description="Acidic residues" evidence="5">
    <location>
        <begin position="5575"/>
        <end position="5589"/>
    </location>
</feature>
<dbReference type="Proteomes" id="UP000613740">
    <property type="component" value="Unassembled WGS sequence"/>
</dbReference>
<keyword evidence="4 6" id="KW-0472">Membrane</keyword>
<feature type="region of interest" description="Disordered" evidence="5">
    <location>
        <begin position="3987"/>
        <end position="4010"/>
    </location>
</feature>